<comment type="caution">
    <text evidence="1">The sequence shown here is derived from an EMBL/GenBank/DDBJ whole genome shotgun (WGS) entry which is preliminary data.</text>
</comment>
<organism evidence="1 2">
    <name type="scientific">Canavalia gladiata</name>
    <name type="common">Sword bean</name>
    <name type="synonym">Dolichos gladiatus</name>
    <dbReference type="NCBI Taxonomy" id="3824"/>
    <lineage>
        <taxon>Eukaryota</taxon>
        <taxon>Viridiplantae</taxon>
        <taxon>Streptophyta</taxon>
        <taxon>Embryophyta</taxon>
        <taxon>Tracheophyta</taxon>
        <taxon>Spermatophyta</taxon>
        <taxon>Magnoliopsida</taxon>
        <taxon>eudicotyledons</taxon>
        <taxon>Gunneridae</taxon>
        <taxon>Pentapetalae</taxon>
        <taxon>rosids</taxon>
        <taxon>fabids</taxon>
        <taxon>Fabales</taxon>
        <taxon>Fabaceae</taxon>
        <taxon>Papilionoideae</taxon>
        <taxon>50 kb inversion clade</taxon>
        <taxon>NPAAA clade</taxon>
        <taxon>indigoferoid/millettioid clade</taxon>
        <taxon>Phaseoleae</taxon>
        <taxon>Canavalia</taxon>
    </lineage>
</organism>
<dbReference type="AlphaFoldDB" id="A0AAN9LQU2"/>
<sequence>MLHTGVDDDDGCFRERRGSSPVCELETYLGGERERERVESEPSLTALRVQDRNSATVLRHHIILPQLHP</sequence>
<keyword evidence="2" id="KW-1185">Reference proteome</keyword>
<protein>
    <submittedName>
        <fullName evidence="1">Uncharacterized protein</fullName>
    </submittedName>
</protein>
<dbReference type="EMBL" id="JAYMYQ010000004">
    <property type="protein sequence ID" value="KAK7340439.1"/>
    <property type="molecule type" value="Genomic_DNA"/>
</dbReference>
<proteinExistence type="predicted"/>
<gene>
    <name evidence="1" type="ORF">VNO77_21141</name>
</gene>
<accession>A0AAN9LQU2</accession>
<evidence type="ECO:0000313" key="2">
    <source>
        <dbReference type="Proteomes" id="UP001367508"/>
    </source>
</evidence>
<name>A0AAN9LQU2_CANGL</name>
<dbReference type="Proteomes" id="UP001367508">
    <property type="component" value="Unassembled WGS sequence"/>
</dbReference>
<evidence type="ECO:0000313" key="1">
    <source>
        <dbReference type="EMBL" id="KAK7340439.1"/>
    </source>
</evidence>
<reference evidence="1 2" key="1">
    <citation type="submission" date="2024-01" db="EMBL/GenBank/DDBJ databases">
        <title>The genomes of 5 underutilized Papilionoideae crops provide insights into root nodulation and disease resistanc.</title>
        <authorList>
            <person name="Jiang F."/>
        </authorList>
    </citation>
    <scope>NUCLEOTIDE SEQUENCE [LARGE SCALE GENOMIC DNA]</scope>
    <source>
        <strain evidence="1">LVBAO_FW01</strain>
        <tissue evidence="1">Leaves</tissue>
    </source>
</reference>